<dbReference type="GO" id="GO:0019748">
    <property type="term" value="P:secondary metabolic process"/>
    <property type="evidence" value="ECO:0007669"/>
    <property type="project" value="TreeGrafter"/>
</dbReference>
<dbReference type="PANTHER" id="PTHR43544">
    <property type="entry name" value="SHORT-CHAIN DEHYDROGENASE/REDUCTASE"/>
    <property type="match status" value="1"/>
</dbReference>
<dbReference type="EMBL" id="KQ964298">
    <property type="protein sequence ID" value="KXJ85073.1"/>
    <property type="molecule type" value="Genomic_DNA"/>
</dbReference>
<dbReference type="Gene3D" id="3.40.50.720">
    <property type="entry name" value="NAD(P)-binding Rossmann-like Domain"/>
    <property type="match status" value="1"/>
</dbReference>
<dbReference type="Proteomes" id="UP000070501">
    <property type="component" value="Unassembled WGS sequence"/>
</dbReference>
<feature type="compositionally biased region" description="Acidic residues" evidence="2">
    <location>
        <begin position="201"/>
        <end position="218"/>
    </location>
</feature>
<dbReference type="GO" id="GO:0016491">
    <property type="term" value="F:oxidoreductase activity"/>
    <property type="evidence" value="ECO:0007669"/>
    <property type="project" value="TreeGrafter"/>
</dbReference>
<dbReference type="PRINTS" id="PR00081">
    <property type="entry name" value="GDHRDH"/>
</dbReference>
<accession>A0A136IJE2</accession>
<reference evidence="4" key="1">
    <citation type="submission" date="2016-02" db="EMBL/GenBank/DDBJ databases">
        <title>Draft genome sequence of Microdochium bolleyi, a fungal endophyte of beachgrass.</title>
        <authorList>
            <consortium name="DOE Joint Genome Institute"/>
            <person name="David A.S."/>
            <person name="May G."/>
            <person name="Haridas S."/>
            <person name="Lim J."/>
            <person name="Wang M."/>
            <person name="Labutti K."/>
            <person name="Lipzen A."/>
            <person name="Barry K."/>
            <person name="Grigoriev I.V."/>
        </authorList>
    </citation>
    <scope>NUCLEOTIDE SEQUENCE [LARGE SCALE GENOMIC DNA]</scope>
    <source>
        <strain evidence="4">J235TASD1</strain>
    </source>
</reference>
<evidence type="ECO:0000313" key="3">
    <source>
        <dbReference type="EMBL" id="KXJ85073.1"/>
    </source>
</evidence>
<feature type="region of interest" description="Disordered" evidence="2">
    <location>
        <begin position="471"/>
        <end position="500"/>
    </location>
</feature>
<organism evidence="3 4">
    <name type="scientific">Microdochium bolleyi</name>
    <dbReference type="NCBI Taxonomy" id="196109"/>
    <lineage>
        <taxon>Eukaryota</taxon>
        <taxon>Fungi</taxon>
        <taxon>Dikarya</taxon>
        <taxon>Ascomycota</taxon>
        <taxon>Pezizomycotina</taxon>
        <taxon>Sordariomycetes</taxon>
        <taxon>Xylariomycetidae</taxon>
        <taxon>Xylariales</taxon>
        <taxon>Microdochiaceae</taxon>
        <taxon>Microdochium</taxon>
    </lineage>
</organism>
<evidence type="ECO:0000313" key="4">
    <source>
        <dbReference type="Proteomes" id="UP000070501"/>
    </source>
</evidence>
<dbReference type="SUPFAM" id="SSF51735">
    <property type="entry name" value="NAD(P)-binding Rossmann-fold domains"/>
    <property type="match status" value="1"/>
</dbReference>
<dbReference type="InterPro" id="IPR051468">
    <property type="entry name" value="Fungal_SecMetab_SDRs"/>
</dbReference>
<feature type="region of interest" description="Disordered" evidence="2">
    <location>
        <begin position="1"/>
        <end position="81"/>
    </location>
</feature>
<feature type="region of interest" description="Disordered" evidence="2">
    <location>
        <begin position="374"/>
        <end position="394"/>
    </location>
</feature>
<feature type="region of interest" description="Disordered" evidence="2">
    <location>
        <begin position="543"/>
        <end position="568"/>
    </location>
</feature>
<feature type="compositionally biased region" description="Low complexity" evidence="2">
    <location>
        <begin position="471"/>
        <end position="484"/>
    </location>
</feature>
<dbReference type="InterPro" id="IPR002347">
    <property type="entry name" value="SDR_fam"/>
</dbReference>
<dbReference type="AlphaFoldDB" id="A0A136IJE2"/>
<dbReference type="InParanoid" id="A0A136IJE2"/>
<dbReference type="InterPro" id="IPR036291">
    <property type="entry name" value="NAD(P)-bd_dom_sf"/>
</dbReference>
<sequence>MSNPGPAHNGGPRDLQDSDVLLLQQQRHLQEAIDQQLKQTTTEQSSTTPAIGPATQQGTSTGNVLTPTPARRGPGSGTAQLTAYERGRARTLYFDAGRSMREIVQITGYSLSQVRTAIQRAVPGRRPGRPRKDGSNYAPQALQAAEMLAVTQAGVSRRAGSASKRSRREPAKQTPRHPAAPSRVVPPAPLQMIWPVAGNQENEESSDDLVSDDEDDEDKDGHEADAVDGANSTKLDDPRHADGARPRGRPQKDQQVLEIPSTQLTGIDTTKTIVLVTGASSGIGHAIVAALCLAFCSSLTARQPDGGPYHVFLADRSFHRARDAARGIICHHGNTVSPLLLDMQNPRSVVDAARQIHEAAGRIDILVLNNGDPRSGASKHGPALPPGLPGAGTGPDPVSVLRHMLEAHLVSSYAVSEGLKWLLMAQPVIPDLTISGLQPQPPQLPAVQRMHKTKRLIHVTSALSSIAVRQQQTHASSTSSTTHPMAPPSLRPQQPHQQQPALAEYRMALAALNMLAACQASAAQAAGVRVGVWNSDVAVAAASGSPRAGGGELDSRQQQQERAASAGKAFVKVVSGERDGDMGGFMDTHGGWIPW</sequence>
<evidence type="ECO:0000256" key="1">
    <source>
        <dbReference type="ARBA" id="ARBA00006484"/>
    </source>
</evidence>
<name>A0A136IJE2_9PEZI</name>
<feature type="compositionally biased region" description="Polar residues" evidence="2">
    <location>
        <begin position="36"/>
        <end position="66"/>
    </location>
</feature>
<feature type="region of interest" description="Disordered" evidence="2">
    <location>
        <begin position="200"/>
        <end position="262"/>
    </location>
</feature>
<comment type="similarity">
    <text evidence="1">Belongs to the short-chain dehydrogenases/reductases (SDR) family.</text>
</comment>
<evidence type="ECO:0000256" key="2">
    <source>
        <dbReference type="SAM" id="MobiDB-lite"/>
    </source>
</evidence>
<dbReference type="OrthoDB" id="1933717at2759"/>
<protein>
    <submittedName>
        <fullName evidence="3">Uncharacterized protein</fullName>
    </submittedName>
</protein>
<dbReference type="GO" id="GO:0005737">
    <property type="term" value="C:cytoplasm"/>
    <property type="evidence" value="ECO:0007669"/>
    <property type="project" value="TreeGrafter"/>
</dbReference>
<keyword evidence="4" id="KW-1185">Reference proteome</keyword>
<dbReference type="Pfam" id="PF00106">
    <property type="entry name" value="adh_short"/>
    <property type="match status" value="1"/>
</dbReference>
<proteinExistence type="inferred from homology"/>
<feature type="compositionally biased region" description="Basic and acidic residues" evidence="2">
    <location>
        <begin position="234"/>
        <end position="245"/>
    </location>
</feature>
<gene>
    <name evidence="3" type="ORF">Micbo1qcDRAFT_237595</name>
</gene>
<feature type="region of interest" description="Disordered" evidence="2">
    <location>
        <begin position="152"/>
        <end position="188"/>
    </location>
</feature>
<feature type="compositionally biased region" description="Low complexity" evidence="2">
    <location>
        <begin position="491"/>
        <end position="500"/>
    </location>
</feature>
<dbReference type="PANTHER" id="PTHR43544:SF32">
    <property type="entry name" value="CHAIN DEHYDROGENASE, PUTATIVE (AFU_ORTHOLOGUE AFUA_5G01530)-RELATED"/>
    <property type="match status" value="1"/>
</dbReference>